<feature type="non-terminal residue" evidence="2">
    <location>
        <position position="1"/>
    </location>
</feature>
<reference evidence="2" key="1">
    <citation type="submission" date="2023-10" db="EMBL/GenBank/DDBJ databases">
        <authorList>
            <person name="Chen Y."/>
            <person name="Shah S."/>
            <person name="Dougan E. K."/>
            <person name="Thang M."/>
            <person name="Chan C."/>
        </authorList>
    </citation>
    <scope>NUCLEOTIDE SEQUENCE [LARGE SCALE GENOMIC DNA]</scope>
</reference>
<organism evidence="2 3">
    <name type="scientific">Prorocentrum cordatum</name>
    <dbReference type="NCBI Taxonomy" id="2364126"/>
    <lineage>
        <taxon>Eukaryota</taxon>
        <taxon>Sar</taxon>
        <taxon>Alveolata</taxon>
        <taxon>Dinophyceae</taxon>
        <taxon>Prorocentrales</taxon>
        <taxon>Prorocentraceae</taxon>
        <taxon>Prorocentrum</taxon>
    </lineage>
</organism>
<sequence length="214" mass="22980">SGHAPRPPLRAEPLRRRPGSTRWRWEPCVPAGQPSLSAASVQAQLKAIRPYLRLRQVWKGRYRARKAAPGGGRGRRPRGARSRITMATRCSATEARGAGGGGGGGGGGERERESERLCMQNHGSSTGSVTLATAVSNKHSLSNTCCAPRRGGSRQDLVLGQAALPHRPRFIEDRDFEVLARTLNERQSSLAGKGCISQGGRTKAGKTSVIWRAL</sequence>
<dbReference type="EMBL" id="CAUYUJ010002856">
    <property type="protein sequence ID" value="CAK0802670.1"/>
    <property type="molecule type" value="Genomic_DNA"/>
</dbReference>
<keyword evidence="3" id="KW-1185">Reference proteome</keyword>
<proteinExistence type="predicted"/>
<accession>A0ABN9QA07</accession>
<feature type="region of interest" description="Disordered" evidence="1">
    <location>
        <begin position="90"/>
        <end position="115"/>
    </location>
</feature>
<protein>
    <submittedName>
        <fullName evidence="2">Uncharacterized protein</fullName>
    </submittedName>
</protein>
<feature type="region of interest" description="Disordered" evidence="1">
    <location>
        <begin position="1"/>
        <end position="21"/>
    </location>
</feature>
<name>A0ABN9QA07_9DINO</name>
<dbReference type="Proteomes" id="UP001189429">
    <property type="component" value="Unassembled WGS sequence"/>
</dbReference>
<evidence type="ECO:0000313" key="3">
    <source>
        <dbReference type="Proteomes" id="UP001189429"/>
    </source>
</evidence>
<evidence type="ECO:0000313" key="2">
    <source>
        <dbReference type="EMBL" id="CAK0802670.1"/>
    </source>
</evidence>
<gene>
    <name evidence="2" type="ORF">PCOR1329_LOCUS10108</name>
</gene>
<feature type="non-terminal residue" evidence="2">
    <location>
        <position position="214"/>
    </location>
</feature>
<feature type="compositionally biased region" description="Gly residues" evidence="1">
    <location>
        <begin position="97"/>
        <end position="107"/>
    </location>
</feature>
<comment type="caution">
    <text evidence="2">The sequence shown here is derived from an EMBL/GenBank/DDBJ whole genome shotgun (WGS) entry which is preliminary data.</text>
</comment>
<feature type="compositionally biased region" description="Pro residues" evidence="1">
    <location>
        <begin position="1"/>
        <end position="10"/>
    </location>
</feature>
<evidence type="ECO:0000256" key="1">
    <source>
        <dbReference type="SAM" id="MobiDB-lite"/>
    </source>
</evidence>